<comment type="similarity">
    <text evidence="3">Belongs to the RPAP3 family.</text>
</comment>
<dbReference type="EMBL" id="KN880559">
    <property type="protein sequence ID" value="KIY66296.1"/>
    <property type="molecule type" value="Genomic_DNA"/>
</dbReference>
<evidence type="ECO:0000313" key="9">
    <source>
        <dbReference type="Proteomes" id="UP000054007"/>
    </source>
</evidence>
<dbReference type="PROSITE" id="PS50005">
    <property type="entry name" value="TPR"/>
    <property type="match status" value="1"/>
</dbReference>
<gene>
    <name evidence="8" type="ORF">CYLTODRAFT_355241</name>
</gene>
<feature type="domain" description="RNA-polymerase II-associated protein 3-like C-terminal" evidence="7">
    <location>
        <begin position="104"/>
        <end position="194"/>
    </location>
</feature>
<dbReference type="InterPro" id="IPR019734">
    <property type="entry name" value="TPR_rpt"/>
</dbReference>
<evidence type="ECO:0000313" key="8">
    <source>
        <dbReference type="EMBL" id="KIY66296.1"/>
    </source>
</evidence>
<feature type="region of interest" description="Disordered" evidence="6">
    <location>
        <begin position="68"/>
        <end position="101"/>
    </location>
</feature>
<organism evidence="8 9">
    <name type="scientific">Cylindrobasidium torrendii FP15055 ss-10</name>
    <dbReference type="NCBI Taxonomy" id="1314674"/>
    <lineage>
        <taxon>Eukaryota</taxon>
        <taxon>Fungi</taxon>
        <taxon>Dikarya</taxon>
        <taxon>Basidiomycota</taxon>
        <taxon>Agaricomycotina</taxon>
        <taxon>Agaricomycetes</taxon>
        <taxon>Agaricomycetidae</taxon>
        <taxon>Agaricales</taxon>
        <taxon>Marasmiineae</taxon>
        <taxon>Physalacriaceae</taxon>
        <taxon>Cylindrobasidium</taxon>
    </lineage>
</organism>
<evidence type="ECO:0000259" key="7">
    <source>
        <dbReference type="Pfam" id="PF13877"/>
    </source>
</evidence>
<dbReference type="Pfam" id="PF00515">
    <property type="entry name" value="TPR_1"/>
    <property type="match status" value="1"/>
</dbReference>
<feature type="repeat" description="TPR" evidence="5">
    <location>
        <begin position="28"/>
        <end position="61"/>
    </location>
</feature>
<dbReference type="Proteomes" id="UP000054007">
    <property type="component" value="Unassembled WGS sequence"/>
</dbReference>
<dbReference type="SUPFAM" id="SSF48452">
    <property type="entry name" value="TPR-like"/>
    <property type="match status" value="1"/>
</dbReference>
<dbReference type="PANTHER" id="PTHR46423">
    <property type="entry name" value="RNA POLYMERASE II-ASSOCIATED PROTEIN 3"/>
    <property type="match status" value="1"/>
</dbReference>
<evidence type="ECO:0000256" key="5">
    <source>
        <dbReference type="PROSITE-ProRule" id="PRU00339"/>
    </source>
</evidence>
<dbReference type="Gene3D" id="1.25.40.10">
    <property type="entry name" value="Tetratricopeptide repeat domain"/>
    <property type="match status" value="1"/>
</dbReference>
<dbReference type="AlphaFoldDB" id="A0A0D7B9V6"/>
<keyword evidence="9" id="KW-1185">Reference proteome</keyword>
<evidence type="ECO:0000256" key="1">
    <source>
        <dbReference type="ARBA" id="ARBA00022737"/>
    </source>
</evidence>
<feature type="non-terminal residue" evidence="8">
    <location>
        <position position="1"/>
    </location>
</feature>
<dbReference type="OrthoDB" id="629492at2759"/>
<dbReference type="InterPro" id="IPR011990">
    <property type="entry name" value="TPR-like_helical_dom_sf"/>
</dbReference>
<proteinExistence type="inferred from homology"/>
<dbReference type="Pfam" id="PF13877">
    <property type="entry name" value="RPAP3_C"/>
    <property type="match status" value="1"/>
</dbReference>
<evidence type="ECO:0000256" key="3">
    <source>
        <dbReference type="ARBA" id="ARBA00038275"/>
    </source>
</evidence>
<keyword evidence="1" id="KW-0677">Repeat</keyword>
<dbReference type="PANTHER" id="PTHR46423:SF1">
    <property type="entry name" value="RNA POLYMERASE II-ASSOCIATED PROTEIN 3"/>
    <property type="match status" value="1"/>
</dbReference>
<feature type="compositionally biased region" description="Low complexity" evidence="6">
    <location>
        <begin position="86"/>
        <end position="98"/>
    </location>
</feature>
<protein>
    <recommendedName>
        <fullName evidence="4">RNA polymerase II-associated protein 3</fullName>
    </recommendedName>
</protein>
<evidence type="ECO:0000256" key="2">
    <source>
        <dbReference type="ARBA" id="ARBA00022803"/>
    </source>
</evidence>
<sequence>GNSAFKSGDWATAVGHYSAAIIHDREDFTLPLNRAAAYLKLSKYDDADRDCTRVLELKPNNAKALFRRGQARHATGRLHEADEGAPSSPSTPKTPRTTLPHKMPANLFDLNKVWAMCETAEDRYHLISMIPPTQFPAFFQTSLEPPLLVSILQTFHDALERDASTQQRIIAYLDAFASVPRFGTLLLFLNSKEKETARALVGRLGGSNVLNPVWGKML</sequence>
<dbReference type="InterPro" id="IPR025986">
    <property type="entry name" value="RPAP3-like_C"/>
</dbReference>
<dbReference type="InterPro" id="IPR051966">
    <property type="entry name" value="RPAP3"/>
</dbReference>
<dbReference type="GO" id="GO:0101031">
    <property type="term" value="C:protein folding chaperone complex"/>
    <property type="evidence" value="ECO:0007669"/>
    <property type="project" value="TreeGrafter"/>
</dbReference>
<keyword evidence="2 5" id="KW-0802">TPR repeat</keyword>
<evidence type="ECO:0000256" key="6">
    <source>
        <dbReference type="SAM" id="MobiDB-lite"/>
    </source>
</evidence>
<dbReference type="STRING" id="1314674.A0A0D7B9V6"/>
<reference evidence="8 9" key="1">
    <citation type="journal article" date="2015" name="Fungal Genet. Biol.">
        <title>Evolution of novel wood decay mechanisms in Agaricales revealed by the genome sequences of Fistulina hepatica and Cylindrobasidium torrendii.</title>
        <authorList>
            <person name="Floudas D."/>
            <person name="Held B.W."/>
            <person name="Riley R."/>
            <person name="Nagy L.G."/>
            <person name="Koehler G."/>
            <person name="Ransdell A.S."/>
            <person name="Younus H."/>
            <person name="Chow J."/>
            <person name="Chiniquy J."/>
            <person name="Lipzen A."/>
            <person name="Tritt A."/>
            <person name="Sun H."/>
            <person name="Haridas S."/>
            <person name="LaButti K."/>
            <person name="Ohm R.A."/>
            <person name="Kues U."/>
            <person name="Blanchette R.A."/>
            <person name="Grigoriev I.V."/>
            <person name="Minto R.E."/>
            <person name="Hibbett D.S."/>
        </authorList>
    </citation>
    <scope>NUCLEOTIDE SEQUENCE [LARGE SCALE GENOMIC DNA]</scope>
    <source>
        <strain evidence="8 9">FP15055 ss-10</strain>
    </source>
</reference>
<evidence type="ECO:0000256" key="4">
    <source>
        <dbReference type="ARBA" id="ARBA00040133"/>
    </source>
</evidence>
<name>A0A0D7B9V6_9AGAR</name>
<accession>A0A0D7B9V6</accession>